<name>A0A1I3EXA9_9SPHI</name>
<keyword evidence="1" id="KW-0732">Signal</keyword>
<feature type="domain" description="Sulfatase N-terminal" evidence="2">
    <location>
        <begin position="155"/>
        <end position="316"/>
    </location>
</feature>
<reference evidence="3 4" key="1">
    <citation type="submission" date="2016-10" db="EMBL/GenBank/DDBJ databases">
        <authorList>
            <person name="de Groot N.N."/>
        </authorList>
    </citation>
    <scope>NUCLEOTIDE SEQUENCE [LARGE SCALE GENOMIC DNA]</scope>
    <source>
        <strain evidence="3 4">RK1</strain>
    </source>
</reference>
<evidence type="ECO:0000256" key="1">
    <source>
        <dbReference type="SAM" id="SignalP"/>
    </source>
</evidence>
<dbReference type="PANTHER" id="PTHR43751">
    <property type="entry name" value="SULFATASE"/>
    <property type="match status" value="1"/>
</dbReference>
<feature type="chain" id="PRO_5011698924" evidence="1">
    <location>
        <begin position="21"/>
        <end position="637"/>
    </location>
</feature>
<gene>
    <name evidence="3" type="ORF">SAMN05444682_10260</name>
</gene>
<dbReference type="Pfam" id="PF00884">
    <property type="entry name" value="Sulfatase"/>
    <property type="match status" value="2"/>
</dbReference>
<feature type="domain" description="Sulfatase N-terminal" evidence="2">
    <location>
        <begin position="29"/>
        <end position="140"/>
    </location>
</feature>
<dbReference type="InterPro" id="IPR017850">
    <property type="entry name" value="Alkaline_phosphatase_core_sf"/>
</dbReference>
<dbReference type="PANTHER" id="PTHR43751:SF1">
    <property type="entry name" value="SULFATASE ATSG-RELATED"/>
    <property type="match status" value="1"/>
</dbReference>
<dbReference type="InterPro" id="IPR052701">
    <property type="entry name" value="GAG_Ulvan_Degrading_Sulfatases"/>
</dbReference>
<dbReference type="Proteomes" id="UP000198670">
    <property type="component" value="Unassembled WGS sequence"/>
</dbReference>
<dbReference type="OrthoDB" id="975025at2"/>
<dbReference type="PROSITE" id="PS51257">
    <property type="entry name" value="PROKAR_LIPOPROTEIN"/>
    <property type="match status" value="1"/>
</dbReference>
<proteinExistence type="predicted"/>
<evidence type="ECO:0000259" key="2">
    <source>
        <dbReference type="Pfam" id="PF00884"/>
    </source>
</evidence>
<dbReference type="SUPFAM" id="SSF53649">
    <property type="entry name" value="Alkaline phosphatase-like"/>
    <property type="match status" value="1"/>
</dbReference>
<dbReference type="RefSeq" id="WP_090624588.1">
    <property type="nucleotide sequence ID" value="NZ_FOQO01000002.1"/>
</dbReference>
<evidence type="ECO:0000313" key="4">
    <source>
        <dbReference type="Proteomes" id="UP000198670"/>
    </source>
</evidence>
<dbReference type="Gene3D" id="3.40.720.10">
    <property type="entry name" value="Alkaline Phosphatase, subunit A"/>
    <property type="match status" value="1"/>
</dbReference>
<evidence type="ECO:0000313" key="3">
    <source>
        <dbReference type="EMBL" id="SFI03629.1"/>
    </source>
</evidence>
<dbReference type="CDD" id="cd16027">
    <property type="entry name" value="SGSH"/>
    <property type="match status" value="1"/>
</dbReference>
<sequence length="637" mass="72159">MRPSKFLTFLAALIFLCGCAAKESQHPKPNILWITIEDTSPEFIGCYGNAAASTPTIDHLAKDGVRFTNAFSTGTVCSPSRTALITGVKTYETGTGNHRSKYAIPDFIKGFPYYMQEAGYYTSNNQKTDYNVAGEKQFIAEAWDESSGKAGWWNRTPGQPFFAVFNFNDSHQSRTMTESYSWYEEHVLQQLPEEDRIGEDAFEMPPFYLDSPPMRKQFARVYNSLKLTDNKIAALLDRLEKDGLKDSTIIFFFGDHGEGIPRGKTNGIDLGYRVPFVIWFPEMYKHLSPWGTAGVVTNELIDFTDLPPTLLHLAGAPVPEHMKGRKLMGDDRSPVPTHLTLSSDRSDNGIDMIRSVTDGRFMYSRNFMPFMSEARYIRYMEIGEIKQQMRKDLAAGKLNALQASLFEERPAEFLFDLEHDPWETTNLADDPEFSPVLKRMRGLHRDEVLNSRDAMFLPEYEITQLMDSTTAYEYRLNHTDYPLEKIYDAASLAGFRGADVAAKQVDMLADTNKFVRYWAILGLRSQHTDALAPYAKEIANALLDDYPPVAITAAAVAFQAFDDSQAATILKRYCQHETAQLSLMAINYLLYLDNRQPFAETIRATYAMENQTYDIKAACLDVLGSLNLVPNTPDYRE</sequence>
<dbReference type="AlphaFoldDB" id="A0A1I3EXA9"/>
<dbReference type="InterPro" id="IPR000917">
    <property type="entry name" value="Sulfatase_N"/>
</dbReference>
<protein>
    <submittedName>
        <fullName evidence="3">Arylsulfatase A</fullName>
    </submittedName>
</protein>
<accession>A0A1I3EXA9</accession>
<dbReference type="STRING" id="1477437.SAMN05444682_10260"/>
<organism evidence="3 4">
    <name type="scientific">Parapedobacter indicus</name>
    <dbReference type="NCBI Taxonomy" id="1477437"/>
    <lineage>
        <taxon>Bacteria</taxon>
        <taxon>Pseudomonadati</taxon>
        <taxon>Bacteroidota</taxon>
        <taxon>Sphingobacteriia</taxon>
        <taxon>Sphingobacteriales</taxon>
        <taxon>Sphingobacteriaceae</taxon>
        <taxon>Parapedobacter</taxon>
    </lineage>
</organism>
<dbReference type="EMBL" id="FOQO01000002">
    <property type="protein sequence ID" value="SFI03629.1"/>
    <property type="molecule type" value="Genomic_DNA"/>
</dbReference>
<feature type="signal peptide" evidence="1">
    <location>
        <begin position="1"/>
        <end position="20"/>
    </location>
</feature>
<keyword evidence="4" id="KW-1185">Reference proteome</keyword>